<gene>
    <name evidence="2" type="ORF">QYE76_050345</name>
</gene>
<reference evidence="2" key="1">
    <citation type="submission" date="2023-07" db="EMBL/GenBank/DDBJ databases">
        <title>A chromosome-level genome assembly of Lolium multiflorum.</title>
        <authorList>
            <person name="Chen Y."/>
            <person name="Copetti D."/>
            <person name="Kolliker R."/>
            <person name="Studer B."/>
        </authorList>
    </citation>
    <scope>NUCLEOTIDE SEQUENCE</scope>
    <source>
        <strain evidence="2">02402/16</strain>
        <tissue evidence="2">Leaf</tissue>
    </source>
</reference>
<name>A0AAD8WHR2_LOLMU</name>
<accession>A0AAD8WHR2</accession>
<dbReference type="AlphaFoldDB" id="A0AAD8WHR2"/>
<protein>
    <submittedName>
        <fullName evidence="2">Uncharacterized protein</fullName>
    </submittedName>
</protein>
<dbReference type="EMBL" id="JAUUTY010000003">
    <property type="protein sequence ID" value="KAK1662186.1"/>
    <property type="molecule type" value="Genomic_DNA"/>
</dbReference>
<evidence type="ECO:0000256" key="1">
    <source>
        <dbReference type="SAM" id="MobiDB-lite"/>
    </source>
</evidence>
<evidence type="ECO:0000313" key="3">
    <source>
        <dbReference type="Proteomes" id="UP001231189"/>
    </source>
</evidence>
<dbReference type="PANTHER" id="PTHR34480">
    <property type="entry name" value="OS01G0967800 PROTEIN-RELATED"/>
    <property type="match status" value="1"/>
</dbReference>
<evidence type="ECO:0000313" key="2">
    <source>
        <dbReference type="EMBL" id="KAK1662186.1"/>
    </source>
</evidence>
<feature type="compositionally biased region" description="Basic and acidic residues" evidence="1">
    <location>
        <begin position="521"/>
        <end position="542"/>
    </location>
</feature>
<keyword evidence="3" id="KW-1185">Reference proteome</keyword>
<comment type="caution">
    <text evidence="2">The sequence shown here is derived from an EMBL/GenBank/DDBJ whole genome shotgun (WGS) entry which is preliminary data.</text>
</comment>
<feature type="region of interest" description="Disordered" evidence="1">
    <location>
        <begin position="92"/>
        <end position="147"/>
    </location>
</feature>
<dbReference type="PANTHER" id="PTHR34480:SF10">
    <property type="match status" value="1"/>
</dbReference>
<proteinExistence type="predicted"/>
<sequence length="560" mass="63907">MATGRFSSSTARASYSKTAVFLVNFLLAGLYGEDAGLIRNINRGKQNTRIGHWMGPMIPFPIQTKPYLAAEFAILSRLRHDDSTPVIVDQIPMPQKRRHRRPLQEGLSRRRLDEDGASLSESLVDSDSSSRVDGGSPPPGFPDDELVMSSTEPRYHQIITSRLAQLQLPDSADISDLDGCSNLPSSEILEALTPKSFHDDDLRAALLEYQCQNLLSEIRGPDFMGLDTEDSGESEPDDLTRDEKFTRAREVLVALMPDIDTYTRLDQEQTNKVYFKHALYRIRAALLLKGKPVDELDDAALERKYPAELIVEKDCFCHYVTDGYFGWDFDSDHLGHKKYLTDYQRLVLLNGDGGDEYTSWKKYRAFYSTPEADRDYLQYWEMIGKKIKWLKKYVLPHESSYEVNMCDLSKPWNRHPVRKKGKHYNGKADHRPKPAEHTGAEVFDMVKDLKVIFGKAPGGQSVPKGADGHVAMWKKKSIFWELEYWKVLEVRSAIDVMHVTKNICVNILSFLGVYGKSNDTKEARQDQQSLKDPDDRHPERFQGRASYAPTKEEKVIFLNA</sequence>
<feature type="compositionally biased region" description="Low complexity" evidence="1">
    <location>
        <begin position="118"/>
        <end position="135"/>
    </location>
</feature>
<dbReference type="Proteomes" id="UP001231189">
    <property type="component" value="Unassembled WGS sequence"/>
</dbReference>
<organism evidence="2 3">
    <name type="scientific">Lolium multiflorum</name>
    <name type="common">Italian ryegrass</name>
    <name type="synonym">Lolium perenne subsp. multiflorum</name>
    <dbReference type="NCBI Taxonomy" id="4521"/>
    <lineage>
        <taxon>Eukaryota</taxon>
        <taxon>Viridiplantae</taxon>
        <taxon>Streptophyta</taxon>
        <taxon>Embryophyta</taxon>
        <taxon>Tracheophyta</taxon>
        <taxon>Spermatophyta</taxon>
        <taxon>Magnoliopsida</taxon>
        <taxon>Liliopsida</taxon>
        <taxon>Poales</taxon>
        <taxon>Poaceae</taxon>
        <taxon>BOP clade</taxon>
        <taxon>Pooideae</taxon>
        <taxon>Poodae</taxon>
        <taxon>Poeae</taxon>
        <taxon>Poeae Chloroplast Group 2 (Poeae type)</taxon>
        <taxon>Loliodinae</taxon>
        <taxon>Loliinae</taxon>
        <taxon>Lolium</taxon>
    </lineage>
</organism>
<feature type="region of interest" description="Disordered" evidence="1">
    <location>
        <begin position="521"/>
        <end position="545"/>
    </location>
</feature>